<dbReference type="InterPro" id="IPR018060">
    <property type="entry name" value="HTH_AraC"/>
</dbReference>
<keyword evidence="1" id="KW-0805">Transcription regulation</keyword>
<evidence type="ECO:0000313" key="8">
    <source>
        <dbReference type="Proteomes" id="UP000269015"/>
    </source>
</evidence>
<organism evidence="7 8">
    <name type="scientific">Chryseobacterium indologenes</name>
    <name type="common">Flavobacterium indologenes</name>
    <dbReference type="NCBI Taxonomy" id="253"/>
    <lineage>
        <taxon>Bacteria</taxon>
        <taxon>Pseudomonadati</taxon>
        <taxon>Bacteroidota</taxon>
        <taxon>Flavobacteriia</taxon>
        <taxon>Flavobacteriales</taxon>
        <taxon>Weeksellaceae</taxon>
        <taxon>Chryseobacterium group</taxon>
        <taxon>Chryseobacterium</taxon>
    </lineage>
</organism>
<feature type="chain" id="PRO_5041918233" evidence="5">
    <location>
        <begin position="19"/>
        <end position="572"/>
    </location>
</feature>
<dbReference type="RefSeq" id="WP_081806327.1">
    <property type="nucleotide sequence ID" value="NZ_CP022058.2"/>
</dbReference>
<evidence type="ECO:0000256" key="2">
    <source>
        <dbReference type="ARBA" id="ARBA00023125"/>
    </source>
</evidence>
<keyword evidence="4" id="KW-0812">Transmembrane</keyword>
<keyword evidence="2" id="KW-0238">DNA-binding</keyword>
<dbReference type="EMBL" id="CP033930">
    <property type="protein sequence ID" value="AZB19744.1"/>
    <property type="molecule type" value="Genomic_DNA"/>
</dbReference>
<evidence type="ECO:0000256" key="3">
    <source>
        <dbReference type="ARBA" id="ARBA00023163"/>
    </source>
</evidence>
<evidence type="ECO:0000256" key="1">
    <source>
        <dbReference type="ARBA" id="ARBA00023015"/>
    </source>
</evidence>
<evidence type="ECO:0000256" key="5">
    <source>
        <dbReference type="SAM" id="SignalP"/>
    </source>
</evidence>
<dbReference type="GO" id="GO:0003700">
    <property type="term" value="F:DNA-binding transcription factor activity"/>
    <property type="evidence" value="ECO:0007669"/>
    <property type="project" value="InterPro"/>
</dbReference>
<keyword evidence="4" id="KW-0472">Membrane</keyword>
<dbReference type="Proteomes" id="UP000269015">
    <property type="component" value="Chromosome"/>
</dbReference>
<reference evidence="7 8" key="1">
    <citation type="submission" date="2018-11" db="EMBL/GenBank/DDBJ databases">
        <title>Proposal to divide the Flavobacteriaceae and reorganize its genera based on Amino Acid Identity values calculated from whole genome sequences.</title>
        <authorList>
            <person name="Nicholson A.C."/>
            <person name="Gulvik C.A."/>
            <person name="Whitney A.M."/>
            <person name="Humrighouse B.W."/>
            <person name="Bell M."/>
            <person name="Holmes B."/>
            <person name="Steigerwalt A.G."/>
            <person name="Villarma A."/>
            <person name="Sheth M."/>
            <person name="Batra D."/>
            <person name="Pryor J."/>
            <person name="Bernardet J.-F."/>
            <person name="Hugo C."/>
            <person name="Kampfer P."/>
            <person name="Newman J."/>
            <person name="McQuiston J.R."/>
        </authorList>
    </citation>
    <scope>NUCLEOTIDE SEQUENCE [LARGE SCALE GENOMIC DNA]</scope>
    <source>
        <strain evidence="7 8">H5559</strain>
    </source>
</reference>
<name>A0AAD0YVB8_CHRID</name>
<feature type="domain" description="HTH araC/xylS-type" evidence="6">
    <location>
        <begin position="460"/>
        <end position="565"/>
    </location>
</feature>
<keyword evidence="3" id="KW-0804">Transcription</keyword>
<dbReference type="SUPFAM" id="SSF46689">
    <property type="entry name" value="Homeodomain-like"/>
    <property type="match status" value="1"/>
</dbReference>
<dbReference type="Gene3D" id="1.25.40.10">
    <property type="entry name" value="Tetratricopeptide repeat domain"/>
    <property type="match status" value="2"/>
</dbReference>
<keyword evidence="4" id="KW-1133">Transmembrane helix</keyword>
<dbReference type="InterPro" id="IPR011990">
    <property type="entry name" value="TPR-like_helical_dom_sf"/>
</dbReference>
<dbReference type="Gene3D" id="1.10.10.60">
    <property type="entry name" value="Homeodomain-like"/>
    <property type="match status" value="2"/>
</dbReference>
<proteinExistence type="predicted"/>
<dbReference type="InterPro" id="IPR009057">
    <property type="entry name" value="Homeodomain-like_sf"/>
</dbReference>
<evidence type="ECO:0000313" key="7">
    <source>
        <dbReference type="EMBL" id="AZB19744.1"/>
    </source>
</evidence>
<evidence type="ECO:0000256" key="4">
    <source>
        <dbReference type="SAM" id="Phobius"/>
    </source>
</evidence>
<dbReference type="PANTHER" id="PTHR43280">
    <property type="entry name" value="ARAC-FAMILY TRANSCRIPTIONAL REGULATOR"/>
    <property type="match status" value="1"/>
</dbReference>
<dbReference type="PROSITE" id="PS01124">
    <property type="entry name" value="HTH_ARAC_FAMILY_2"/>
    <property type="match status" value="1"/>
</dbReference>
<evidence type="ECO:0000259" key="6">
    <source>
        <dbReference type="PROSITE" id="PS01124"/>
    </source>
</evidence>
<feature type="transmembrane region" description="Helical" evidence="4">
    <location>
        <begin position="375"/>
        <end position="395"/>
    </location>
</feature>
<dbReference type="Pfam" id="PF12833">
    <property type="entry name" value="HTH_18"/>
    <property type="match status" value="1"/>
</dbReference>
<accession>A0AAD0YVB8</accession>
<dbReference type="SMART" id="SM00342">
    <property type="entry name" value="HTH_ARAC"/>
    <property type="match status" value="1"/>
</dbReference>
<dbReference type="GO" id="GO:0043565">
    <property type="term" value="F:sequence-specific DNA binding"/>
    <property type="evidence" value="ECO:0007669"/>
    <property type="project" value="InterPro"/>
</dbReference>
<dbReference type="AlphaFoldDB" id="A0AAD0YVB8"/>
<dbReference type="PANTHER" id="PTHR43280:SF2">
    <property type="entry name" value="HTH-TYPE TRANSCRIPTIONAL REGULATOR EXSA"/>
    <property type="match status" value="1"/>
</dbReference>
<protein>
    <submittedName>
        <fullName evidence="7">AraC family transcriptional regulator</fullName>
    </submittedName>
</protein>
<keyword evidence="5" id="KW-0732">Signal</keyword>
<dbReference type="KEGG" id="cio:CEQ15_21995"/>
<dbReference type="SUPFAM" id="SSF48452">
    <property type="entry name" value="TPR-like"/>
    <property type="match status" value="2"/>
</dbReference>
<gene>
    <name evidence="7" type="ORF">EG352_19175</name>
</gene>
<feature type="signal peptide" evidence="5">
    <location>
        <begin position="1"/>
        <end position="18"/>
    </location>
</feature>
<sequence length="572" mass="67015">MMKLIFIILLLLSSFGNAQTKTIDSLGEFNYSQLKNKFDDYYNNDNVSESKKIAKYYLQKAKREKNIVQIAEGYTLMHFNENFSTALQYIDSISTVTKDIKGSYWISTVYRLKGNQYYKYDQLKAALDNYILSLKYAKEEKDEKLIAYTNLNIAYINSYIGRNAEAAKIFRYYYNKKDFLKTEHNQNRVNLINCYIEINKLDSANILIQQGLQYSIENKNKYSISQYQYLSGLYHLKQKEYKTATDELLKAYNYFSGIKDNNENYALYHIGRAYNGLANKEKAVQYFTQLDSNIQSSNITFPELRETYTYLIDYYKEKNDKEKQLYYIDRFLKVDKKLDEQFQYLSTELPKKYDTPNLLQEKEDIITDLKHRKTLLHVSISILILLLLLLAAFYYKTKKAEKKHRKIAQELIQWVEKKKSETVYVPSENEVNIPEVSAKAEITETKMIKTVPDDVAQSILKALDLFESKLQFLKNGITLASLAKSIKTNTTYLSEIINNHKGKNFTAYLNDLRIDYVLDVLVKDKKFRSYKLPAIAEEIGYNNVQAFSIAFKKKTGITPSIYIKEIEKSIIQ</sequence>